<dbReference type="InterPro" id="IPR037398">
    <property type="entry name" value="Glyco_hydro_64_fam"/>
</dbReference>
<dbReference type="InterPro" id="IPR019546">
    <property type="entry name" value="TAT_signal_bac_arc"/>
</dbReference>
<dbReference type="EMBL" id="VJWX01000663">
    <property type="protein sequence ID" value="TVT19158.1"/>
    <property type="molecule type" value="Genomic_DNA"/>
</dbReference>
<name>A0A558A4I4_9PSEU</name>
<reference evidence="3 4" key="1">
    <citation type="submission" date="2019-07" db="EMBL/GenBank/DDBJ databases">
        <authorList>
            <person name="Duangmal K."/>
            <person name="Teo W.F.A."/>
        </authorList>
    </citation>
    <scope>NUCLEOTIDE SEQUENCE [LARGE SCALE GENOMIC DNA]</scope>
    <source>
        <strain evidence="3 4">TBRC 6029</strain>
    </source>
</reference>
<dbReference type="NCBIfam" id="TIGR01409">
    <property type="entry name" value="TAT_signal_seq"/>
    <property type="match status" value="1"/>
</dbReference>
<dbReference type="CDD" id="cd09220">
    <property type="entry name" value="GH64-GluB-like"/>
    <property type="match status" value="1"/>
</dbReference>
<reference evidence="3 4" key="2">
    <citation type="submission" date="2019-08" db="EMBL/GenBank/DDBJ databases">
        <title>Amycolatopsis acidicola sp. nov., isolated from peat swamp forest soil.</title>
        <authorList>
            <person name="Srisuk N."/>
        </authorList>
    </citation>
    <scope>NUCLEOTIDE SEQUENCE [LARGE SCALE GENOMIC DNA]</scope>
    <source>
        <strain evidence="3 4">TBRC 6029</strain>
    </source>
</reference>
<dbReference type="Proteomes" id="UP000320011">
    <property type="component" value="Unassembled WGS sequence"/>
</dbReference>
<evidence type="ECO:0000313" key="3">
    <source>
        <dbReference type="EMBL" id="TVT19158.1"/>
    </source>
</evidence>
<feature type="chain" id="PRO_5022105764" evidence="1">
    <location>
        <begin position="29"/>
        <end position="391"/>
    </location>
</feature>
<organism evidence="3 4">
    <name type="scientific">Amycolatopsis rhizosphaerae</name>
    <dbReference type="NCBI Taxonomy" id="2053003"/>
    <lineage>
        <taxon>Bacteria</taxon>
        <taxon>Bacillati</taxon>
        <taxon>Actinomycetota</taxon>
        <taxon>Actinomycetes</taxon>
        <taxon>Pseudonocardiales</taxon>
        <taxon>Pseudonocardiaceae</taxon>
        <taxon>Amycolatopsis</taxon>
    </lineage>
</organism>
<evidence type="ECO:0000313" key="4">
    <source>
        <dbReference type="Proteomes" id="UP000320011"/>
    </source>
</evidence>
<dbReference type="PANTHER" id="PTHR38165:SF1">
    <property type="entry name" value="GLUCANASE B"/>
    <property type="match status" value="1"/>
</dbReference>
<evidence type="ECO:0000256" key="1">
    <source>
        <dbReference type="SAM" id="SignalP"/>
    </source>
</evidence>
<dbReference type="Pfam" id="PF16483">
    <property type="entry name" value="Glyco_hydro_64"/>
    <property type="match status" value="1"/>
</dbReference>
<dbReference type="InterPro" id="IPR037176">
    <property type="entry name" value="Osmotin/thaumatin-like_sf"/>
</dbReference>
<keyword evidence="4" id="KW-1185">Reference proteome</keyword>
<dbReference type="PANTHER" id="PTHR38165">
    <property type="match status" value="1"/>
</dbReference>
<dbReference type="Gene3D" id="2.60.110.10">
    <property type="entry name" value="Thaumatin"/>
    <property type="match status" value="1"/>
</dbReference>
<feature type="signal peptide" evidence="1">
    <location>
        <begin position="1"/>
        <end position="28"/>
    </location>
</feature>
<sequence>MLTRRSFLGLSAALTGSALFSGPLRAEAATPDTFTLNLVNESGSGSVYATVTGTAPDGRLVLLKADGSAYYPASPASTLTPLPENCALAVGAGRQVSVPKMAGARIYVSTGEPLDFFLNPGPALVHPSFLNTSDPNFTRNWSFAEFTFNDIQLYANISYVDFAGLPLGLSLTTASSGTRTVAGLPSGSVAPIAAELTAQGANWAQLVQNGPDGRVLRVLSAHHRPEAFSGYLDGYLDQVWQRYSGQDLVVDSQNPALGSFTGRVRDGLLVFGNGESFAKPSTADVWSCDSGPFAIPAGSSDARRAIVPRLAAALNRTTLLDNPNQPDGEDPARFYQNAVTNHYARIVHAKLPDNRGYAFPYDDVTPGPDFSGAVFAGDPVVLGVRIGATAA</sequence>
<dbReference type="AlphaFoldDB" id="A0A558A4I4"/>
<dbReference type="PROSITE" id="PS51318">
    <property type="entry name" value="TAT"/>
    <property type="match status" value="1"/>
</dbReference>
<dbReference type="InterPro" id="IPR042517">
    <property type="entry name" value="Glyco_hydro_64_N_2"/>
</dbReference>
<accession>A0A558A4I4</accession>
<dbReference type="InterPro" id="IPR006311">
    <property type="entry name" value="TAT_signal"/>
</dbReference>
<keyword evidence="1" id="KW-0732">Signal</keyword>
<feature type="domain" description="GH64" evidence="2">
    <location>
        <begin position="31"/>
        <end position="368"/>
    </location>
</feature>
<dbReference type="Gene3D" id="3.30.920.50">
    <property type="entry name" value="Beta-1,3-glucanase, C-terminal domain"/>
    <property type="match status" value="1"/>
</dbReference>
<gene>
    <name evidence="3" type="ORF">FNH05_35170</name>
</gene>
<dbReference type="OrthoDB" id="5513218at2"/>
<comment type="caution">
    <text evidence="3">The sequence shown here is derived from an EMBL/GenBank/DDBJ whole genome shotgun (WGS) entry which is preliminary data.</text>
</comment>
<dbReference type="InterPro" id="IPR032477">
    <property type="entry name" value="Glyco_hydro_64"/>
</dbReference>
<evidence type="ECO:0000259" key="2">
    <source>
        <dbReference type="PROSITE" id="PS52006"/>
    </source>
</evidence>
<proteinExistence type="predicted"/>
<protein>
    <submittedName>
        <fullName evidence="3">Twin-arginine translocation signal domain-containing protein</fullName>
    </submittedName>
</protein>
<dbReference type="PROSITE" id="PS52006">
    <property type="entry name" value="GH64"/>
    <property type="match status" value="1"/>
</dbReference>
<dbReference type="RefSeq" id="WP_144593160.1">
    <property type="nucleotide sequence ID" value="NZ_VJWX01000663.1"/>
</dbReference>